<dbReference type="RefSeq" id="WP_072942689.1">
    <property type="nucleotide sequence ID" value="NZ_FQWO01000004.1"/>
</dbReference>
<dbReference type="Gene3D" id="3.30.1360.20">
    <property type="entry name" value="Transcriptional coactivator/pterin dehydratase"/>
    <property type="match status" value="1"/>
</dbReference>
<dbReference type="GO" id="GO:0006729">
    <property type="term" value="P:tetrahydrobiopterin biosynthetic process"/>
    <property type="evidence" value="ECO:0007669"/>
    <property type="project" value="InterPro"/>
</dbReference>
<dbReference type="AlphaFoldDB" id="A0A1M5N4H2"/>
<dbReference type="CDD" id="cd00914">
    <property type="entry name" value="PCD_DCoH_subfamily_b"/>
    <property type="match status" value="1"/>
</dbReference>
<evidence type="ECO:0000256" key="3">
    <source>
        <dbReference type="ARBA" id="ARBA00023239"/>
    </source>
</evidence>
<dbReference type="STRING" id="280093.SAMN05443373_104271"/>
<evidence type="ECO:0000256" key="2">
    <source>
        <dbReference type="ARBA" id="ARBA00006472"/>
    </source>
</evidence>
<gene>
    <name evidence="5" type="ORF">BC624_103271</name>
    <name evidence="6" type="ORF">SAMN05443373_104271</name>
</gene>
<dbReference type="EMBL" id="PVUB01000003">
    <property type="protein sequence ID" value="PRZ25187.1"/>
    <property type="molecule type" value="Genomic_DNA"/>
</dbReference>
<dbReference type="EC" id="4.2.1.96" evidence="4"/>
<dbReference type="NCBIfam" id="NF002017">
    <property type="entry name" value="PRK00823.1-2"/>
    <property type="match status" value="1"/>
</dbReference>
<sequence>MDTYSENSAQPLLKDLVDWKFNNNGIEKKFVFKNFNQALGFIVQVGVLAEKHNHHPELFNVYNRVDIRLSTHDANGLTDRDFDLAKAIEKLKE</sequence>
<organism evidence="6 7">
    <name type="scientific">Flavobacterium granuli</name>
    <dbReference type="NCBI Taxonomy" id="280093"/>
    <lineage>
        <taxon>Bacteria</taxon>
        <taxon>Pseudomonadati</taxon>
        <taxon>Bacteroidota</taxon>
        <taxon>Flavobacteriia</taxon>
        <taxon>Flavobacteriales</taxon>
        <taxon>Flavobacteriaceae</taxon>
        <taxon>Flavobacterium</taxon>
    </lineage>
</organism>
<proteinExistence type="inferred from homology"/>
<evidence type="ECO:0000256" key="4">
    <source>
        <dbReference type="HAMAP-Rule" id="MF_00434"/>
    </source>
</evidence>
<comment type="similarity">
    <text evidence="2 4">Belongs to the pterin-4-alpha-carbinolamine dehydratase family.</text>
</comment>
<reference evidence="7" key="1">
    <citation type="submission" date="2016-11" db="EMBL/GenBank/DDBJ databases">
        <authorList>
            <person name="Varghese N."/>
            <person name="Submissions S."/>
        </authorList>
    </citation>
    <scope>NUCLEOTIDE SEQUENCE [LARGE SCALE GENOMIC DNA]</scope>
    <source>
        <strain evidence="7">DSM 19729</strain>
    </source>
</reference>
<evidence type="ECO:0000313" key="5">
    <source>
        <dbReference type="EMBL" id="PRZ25187.1"/>
    </source>
</evidence>
<protein>
    <recommendedName>
        <fullName evidence="4">Putative pterin-4-alpha-carbinolamine dehydratase</fullName>
        <shortName evidence="4">PHS</shortName>
        <ecNumber evidence="4">4.2.1.96</ecNumber>
    </recommendedName>
    <alternativeName>
        <fullName evidence="4">4-alpha-hydroxy-tetrahydropterin dehydratase</fullName>
    </alternativeName>
    <alternativeName>
        <fullName evidence="4">Pterin carbinolamine dehydratase</fullName>
        <shortName evidence="4">PCD</shortName>
    </alternativeName>
</protein>
<evidence type="ECO:0000256" key="1">
    <source>
        <dbReference type="ARBA" id="ARBA00001554"/>
    </source>
</evidence>
<name>A0A1M5N4H2_9FLAO</name>
<dbReference type="GO" id="GO:0008124">
    <property type="term" value="F:4-alpha-hydroxytetrahydrobiopterin dehydratase activity"/>
    <property type="evidence" value="ECO:0007669"/>
    <property type="project" value="UniProtKB-UniRule"/>
</dbReference>
<dbReference type="InterPro" id="IPR001533">
    <property type="entry name" value="Pterin_deHydtase"/>
</dbReference>
<keyword evidence="3 4" id="KW-0456">Lyase</keyword>
<evidence type="ECO:0000313" key="7">
    <source>
        <dbReference type="Proteomes" id="UP000184384"/>
    </source>
</evidence>
<keyword evidence="8" id="KW-1185">Reference proteome</keyword>
<dbReference type="Pfam" id="PF01329">
    <property type="entry name" value="Pterin_4a"/>
    <property type="match status" value="1"/>
</dbReference>
<dbReference type="Proteomes" id="UP000184384">
    <property type="component" value="Unassembled WGS sequence"/>
</dbReference>
<dbReference type="Proteomes" id="UP000237771">
    <property type="component" value="Unassembled WGS sequence"/>
</dbReference>
<evidence type="ECO:0000313" key="6">
    <source>
        <dbReference type="EMBL" id="SHG84421.1"/>
    </source>
</evidence>
<dbReference type="HAMAP" id="MF_00434">
    <property type="entry name" value="Pterin_4_alpha"/>
    <property type="match status" value="1"/>
</dbReference>
<accession>A0A1M5N4H2</accession>
<dbReference type="PANTHER" id="PTHR12599:SF0">
    <property type="entry name" value="PTERIN-4-ALPHA-CARBINOLAMINE DEHYDRATASE"/>
    <property type="match status" value="1"/>
</dbReference>
<reference evidence="5 8" key="3">
    <citation type="submission" date="2018-03" db="EMBL/GenBank/DDBJ databases">
        <title>Genomic Encyclopedia of Archaeal and Bacterial Type Strains, Phase II (KMG-II): from individual species to whole genera.</title>
        <authorList>
            <person name="Goeker M."/>
        </authorList>
    </citation>
    <scope>NUCLEOTIDE SEQUENCE [LARGE SCALE GENOMIC DNA]</scope>
    <source>
        <strain evidence="5 8">DSM 17797</strain>
    </source>
</reference>
<comment type="catalytic activity">
    <reaction evidence="1 4">
        <text>(4aS,6R)-4a-hydroxy-L-erythro-5,6,7,8-tetrahydrobiopterin = (6R)-L-erythro-6,7-dihydrobiopterin + H2O</text>
        <dbReference type="Rhea" id="RHEA:11920"/>
        <dbReference type="ChEBI" id="CHEBI:15377"/>
        <dbReference type="ChEBI" id="CHEBI:15642"/>
        <dbReference type="ChEBI" id="CHEBI:43120"/>
        <dbReference type="EC" id="4.2.1.96"/>
    </reaction>
</comment>
<dbReference type="InterPro" id="IPR036428">
    <property type="entry name" value="PCD_sf"/>
</dbReference>
<dbReference type="EMBL" id="FQWO01000004">
    <property type="protein sequence ID" value="SHG84421.1"/>
    <property type="molecule type" value="Genomic_DNA"/>
</dbReference>
<dbReference type="OrthoDB" id="9794987at2"/>
<dbReference type="SUPFAM" id="SSF55248">
    <property type="entry name" value="PCD-like"/>
    <property type="match status" value="1"/>
</dbReference>
<dbReference type="PANTHER" id="PTHR12599">
    <property type="entry name" value="PTERIN-4-ALPHA-CARBINOLAMINE DEHYDRATASE"/>
    <property type="match status" value="1"/>
</dbReference>
<reference evidence="6" key="2">
    <citation type="submission" date="2016-11" db="EMBL/GenBank/DDBJ databases">
        <authorList>
            <person name="Jaros S."/>
            <person name="Januszkiewicz K."/>
            <person name="Wedrychowicz H."/>
        </authorList>
    </citation>
    <scope>NUCLEOTIDE SEQUENCE [LARGE SCALE GENOMIC DNA]</scope>
    <source>
        <strain evidence="6">DSM 19729</strain>
    </source>
</reference>
<dbReference type="NCBIfam" id="NF002018">
    <property type="entry name" value="PRK00823.1-3"/>
    <property type="match status" value="1"/>
</dbReference>
<evidence type="ECO:0000313" key="8">
    <source>
        <dbReference type="Proteomes" id="UP000237771"/>
    </source>
</evidence>